<organism evidence="19 20">
    <name type="scientific">Rhodocyclus tenuis</name>
    <name type="common">Rhodospirillum tenue</name>
    <dbReference type="NCBI Taxonomy" id="1066"/>
    <lineage>
        <taxon>Bacteria</taxon>
        <taxon>Pseudomonadati</taxon>
        <taxon>Pseudomonadota</taxon>
        <taxon>Betaproteobacteria</taxon>
        <taxon>Rhodocyclales</taxon>
        <taxon>Rhodocyclaceae</taxon>
        <taxon>Rhodocyclus</taxon>
    </lineage>
</organism>
<gene>
    <name evidence="19" type="ORF">GHK24_06475</name>
</gene>
<feature type="region of interest" description="Disordered" evidence="15">
    <location>
        <begin position="255"/>
        <end position="274"/>
    </location>
</feature>
<feature type="domain" description="TonB-dependent receptor plug" evidence="18">
    <location>
        <begin position="54"/>
        <end position="158"/>
    </location>
</feature>
<evidence type="ECO:0000313" key="20">
    <source>
        <dbReference type="Proteomes" id="UP000480275"/>
    </source>
</evidence>
<keyword evidence="8 13" id="KW-0798">TonB box</keyword>
<evidence type="ECO:0000256" key="14">
    <source>
        <dbReference type="RuleBase" id="RU003357"/>
    </source>
</evidence>
<keyword evidence="3 12" id="KW-0813">Transport</keyword>
<evidence type="ECO:0000256" key="3">
    <source>
        <dbReference type="ARBA" id="ARBA00022448"/>
    </source>
</evidence>
<evidence type="ECO:0000256" key="15">
    <source>
        <dbReference type="SAM" id="MobiDB-lite"/>
    </source>
</evidence>
<dbReference type="SUPFAM" id="SSF56935">
    <property type="entry name" value="Porins"/>
    <property type="match status" value="1"/>
</dbReference>
<dbReference type="InterPro" id="IPR010916">
    <property type="entry name" value="TonB_box_CS"/>
</dbReference>
<evidence type="ECO:0000256" key="7">
    <source>
        <dbReference type="ARBA" id="ARBA00023065"/>
    </source>
</evidence>
<dbReference type="AlphaFoldDB" id="A0A6L5JWG4"/>
<evidence type="ECO:0000259" key="17">
    <source>
        <dbReference type="Pfam" id="PF00593"/>
    </source>
</evidence>
<evidence type="ECO:0000256" key="9">
    <source>
        <dbReference type="ARBA" id="ARBA00023136"/>
    </source>
</evidence>
<evidence type="ECO:0000256" key="16">
    <source>
        <dbReference type="SAM" id="SignalP"/>
    </source>
</evidence>
<dbReference type="InterPro" id="IPR036942">
    <property type="entry name" value="Beta-barrel_TonB_sf"/>
</dbReference>
<sequence>MQHNNSRRRTHGAPLCHLAPLAAALAACVPASAYASEGDTVVVTATRQETRSNELLSDVTVITREQIEQAGQTSVEQLLAQQPGVEYWANGGPGTLSAISIRGANSNHTLLLIDGQRVGSISSGAPDFSRLPLSQIERIEILRGPASSLYGADAIGGVIQIFTKRGEGPARINASTGYGTYGTSDSNVGIAGGTDVVSYSLQAGYYETNGFSAIRNSANPSYNADHDGFYRSSFSGGVSVRPATGHEIGLNFLSSNGTNKYDNGPGTDDANRSNTGSVSLYSRNRFTDDWTSTLRVGHGLDDATTLTNGIASGLYRTQQDQASWQNDIRLPVGKALLAAEYLKQNLTSSSTYTLTERTIKSLLAGWSGNLGDHRLQANLRHDDNSQFGGKTTGTAAYGYQFTADWRAHISYGTAFKAPAFNNLYFPLTCYPGWGCYGGNPNLKPETARNAEAGINWEKSGHSFAATYFRNKVSDLIDASLPVPINVNKASLSGTSLAYSGNFGDFSGGVSLDLQRARDDTTGKQLARRADEQLKTHLAWTSGALKFGGEWQLSGKRYDDAANTKKLGGYGLVNLFAERRIDSEWTLFARANNVFNREYELARDYATPGASLFVGVRYQQK</sequence>
<evidence type="ECO:0000256" key="10">
    <source>
        <dbReference type="ARBA" id="ARBA00023170"/>
    </source>
</evidence>
<evidence type="ECO:0000313" key="19">
    <source>
        <dbReference type="EMBL" id="MQY51416.1"/>
    </source>
</evidence>
<keyword evidence="4 12" id="KW-1134">Transmembrane beta strand</keyword>
<dbReference type="EMBL" id="WIXJ01000003">
    <property type="protein sequence ID" value="MQY51416.1"/>
    <property type="molecule type" value="Genomic_DNA"/>
</dbReference>
<dbReference type="Proteomes" id="UP000480275">
    <property type="component" value="Unassembled WGS sequence"/>
</dbReference>
<comment type="similarity">
    <text evidence="2 12 14">Belongs to the TonB-dependent receptor family.</text>
</comment>
<evidence type="ECO:0000256" key="11">
    <source>
        <dbReference type="ARBA" id="ARBA00023237"/>
    </source>
</evidence>
<evidence type="ECO:0000256" key="1">
    <source>
        <dbReference type="ARBA" id="ARBA00004571"/>
    </source>
</evidence>
<dbReference type="Gene3D" id="2.40.170.20">
    <property type="entry name" value="TonB-dependent receptor, beta-barrel domain"/>
    <property type="match status" value="1"/>
</dbReference>
<keyword evidence="11 12" id="KW-0998">Cell outer membrane</keyword>
<evidence type="ECO:0000259" key="18">
    <source>
        <dbReference type="Pfam" id="PF07715"/>
    </source>
</evidence>
<dbReference type="Gene3D" id="2.170.130.10">
    <property type="entry name" value="TonB-dependent receptor, plug domain"/>
    <property type="match status" value="1"/>
</dbReference>
<evidence type="ECO:0000256" key="13">
    <source>
        <dbReference type="PROSITE-ProRule" id="PRU10143"/>
    </source>
</evidence>
<dbReference type="Pfam" id="PF00593">
    <property type="entry name" value="TonB_dep_Rec_b-barrel"/>
    <property type="match status" value="1"/>
</dbReference>
<feature type="domain" description="TonB-dependent receptor-like beta-barrel" evidence="17">
    <location>
        <begin position="181"/>
        <end position="593"/>
    </location>
</feature>
<dbReference type="InterPro" id="IPR037066">
    <property type="entry name" value="Plug_dom_sf"/>
</dbReference>
<keyword evidence="5 12" id="KW-0812">Transmembrane</keyword>
<evidence type="ECO:0000256" key="6">
    <source>
        <dbReference type="ARBA" id="ARBA00022729"/>
    </source>
</evidence>
<reference evidence="19 20" key="1">
    <citation type="submission" date="2019-10" db="EMBL/GenBank/DDBJ databases">
        <title>Whole-genome sequence of the purple nonsulfur photosynthetic bacterium Rhodocyclus tenuis.</title>
        <authorList>
            <person name="Kyndt J.A."/>
            <person name="Meyer T.E."/>
        </authorList>
    </citation>
    <scope>NUCLEOTIDE SEQUENCE [LARGE SCALE GENOMIC DNA]</scope>
    <source>
        <strain evidence="19 20">DSM 110</strain>
    </source>
</reference>
<evidence type="ECO:0000256" key="5">
    <source>
        <dbReference type="ARBA" id="ARBA00022692"/>
    </source>
</evidence>
<dbReference type="GO" id="GO:0006811">
    <property type="term" value="P:monoatomic ion transport"/>
    <property type="evidence" value="ECO:0007669"/>
    <property type="project" value="UniProtKB-KW"/>
</dbReference>
<dbReference type="InterPro" id="IPR039426">
    <property type="entry name" value="TonB-dep_rcpt-like"/>
</dbReference>
<dbReference type="CDD" id="cd01347">
    <property type="entry name" value="ligand_gated_channel"/>
    <property type="match status" value="1"/>
</dbReference>
<dbReference type="PROSITE" id="PS51257">
    <property type="entry name" value="PROKAR_LIPOPROTEIN"/>
    <property type="match status" value="1"/>
</dbReference>
<dbReference type="PANTHER" id="PTHR30069:SF53">
    <property type="entry name" value="COLICIN I RECEPTOR-RELATED"/>
    <property type="match status" value="1"/>
</dbReference>
<dbReference type="PROSITE" id="PS00430">
    <property type="entry name" value="TONB_DEPENDENT_REC_1"/>
    <property type="match status" value="1"/>
</dbReference>
<proteinExistence type="inferred from homology"/>
<evidence type="ECO:0000256" key="2">
    <source>
        <dbReference type="ARBA" id="ARBA00009810"/>
    </source>
</evidence>
<dbReference type="InterPro" id="IPR000531">
    <property type="entry name" value="Beta-barrel_TonB"/>
</dbReference>
<keyword evidence="9 12" id="KW-0472">Membrane</keyword>
<comment type="caution">
    <text evidence="19">The sequence shown here is derived from an EMBL/GenBank/DDBJ whole genome shotgun (WGS) entry which is preliminary data.</text>
</comment>
<feature type="short sequence motif" description="TonB box" evidence="13">
    <location>
        <begin position="40"/>
        <end position="46"/>
    </location>
</feature>
<accession>A0A6L5JWG4</accession>
<dbReference type="PANTHER" id="PTHR30069">
    <property type="entry name" value="TONB-DEPENDENT OUTER MEMBRANE RECEPTOR"/>
    <property type="match status" value="1"/>
</dbReference>
<name>A0A6L5JWG4_RHOTE</name>
<feature type="signal peptide" evidence="16">
    <location>
        <begin position="1"/>
        <end position="35"/>
    </location>
</feature>
<dbReference type="InterPro" id="IPR012910">
    <property type="entry name" value="Plug_dom"/>
</dbReference>
<feature type="chain" id="PRO_5026842458" evidence="16">
    <location>
        <begin position="36"/>
        <end position="620"/>
    </location>
</feature>
<evidence type="ECO:0000256" key="12">
    <source>
        <dbReference type="PROSITE-ProRule" id="PRU01360"/>
    </source>
</evidence>
<evidence type="ECO:0000256" key="4">
    <source>
        <dbReference type="ARBA" id="ARBA00022452"/>
    </source>
</evidence>
<dbReference type="PROSITE" id="PS52016">
    <property type="entry name" value="TONB_DEPENDENT_REC_3"/>
    <property type="match status" value="1"/>
</dbReference>
<keyword evidence="7" id="KW-0406">Ion transport</keyword>
<protein>
    <submittedName>
        <fullName evidence="19">TonB-dependent receptor</fullName>
    </submittedName>
</protein>
<evidence type="ECO:0000256" key="8">
    <source>
        <dbReference type="ARBA" id="ARBA00023077"/>
    </source>
</evidence>
<dbReference type="Pfam" id="PF07715">
    <property type="entry name" value="Plug"/>
    <property type="match status" value="1"/>
</dbReference>
<comment type="subcellular location">
    <subcellularLocation>
        <location evidence="1 12">Cell outer membrane</location>
        <topology evidence="1 12">Multi-pass membrane protein</topology>
    </subcellularLocation>
</comment>
<dbReference type="GO" id="GO:0009279">
    <property type="term" value="C:cell outer membrane"/>
    <property type="evidence" value="ECO:0007669"/>
    <property type="project" value="UniProtKB-SubCell"/>
</dbReference>
<dbReference type="GO" id="GO:0015889">
    <property type="term" value="P:cobalamin transport"/>
    <property type="evidence" value="ECO:0007669"/>
    <property type="project" value="TreeGrafter"/>
</dbReference>
<keyword evidence="6 16" id="KW-0732">Signal</keyword>
<dbReference type="OrthoDB" id="183532at2"/>
<keyword evidence="10 19" id="KW-0675">Receptor</keyword>